<protein>
    <submittedName>
        <fullName evidence="2">Colicin immunity protein</fullName>
    </submittedName>
</protein>
<dbReference type="AlphaFoldDB" id="A0A7Y8CB61"/>
<dbReference type="EMBL" id="JACAQE010000001">
    <property type="protein sequence ID" value="NWC12865.1"/>
    <property type="molecule type" value="Genomic_DNA"/>
</dbReference>
<dbReference type="Pfam" id="PF09204">
    <property type="entry name" value="Colicin_immun"/>
    <property type="match status" value="1"/>
</dbReference>
<evidence type="ECO:0000313" key="3">
    <source>
        <dbReference type="Proteomes" id="UP000517547"/>
    </source>
</evidence>
<gene>
    <name evidence="2" type="ORF">HX845_04325</name>
</gene>
<dbReference type="InterPro" id="IPR015287">
    <property type="entry name" value="Colicin_D_immunity_dom"/>
</dbReference>
<reference evidence="2 3" key="1">
    <citation type="submission" date="2020-04" db="EMBL/GenBank/DDBJ databases">
        <title>Molecular characterization of pseudomonads from Agaricus bisporus reveal novel blotch 2 pathogens in Western Europe.</title>
        <authorList>
            <person name="Taparia T."/>
            <person name="Krijger M."/>
            <person name="Haynes E."/>
            <person name="Elpinstone J.G."/>
            <person name="Noble R."/>
            <person name="Van Der Wolf J."/>
        </authorList>
    </citation>
    <scope>NUCLEOTIDE SEQUENCE [LARGE SCALE GENOMIC DNA]</scope>
    <source>
        <strain evidence="2 3">IPO3738</strain>
    </source>
</reference>
<evidence type="ECO:0000313" key="2">
    <source>
        <dbReference type="EMBL" id="NWC12865.1"/>
    </source>
</evidence>
<proteinExistence type="predicted"/>
<comment type="caution">
    <text evidence="2">The sequence shown here is derived from an EMBL/GenBank/DDBJ whole genome shotgun (WGS) entry which is preliminary data.</text>
</comment>
<dbReference type="InterPro" id="IPR036471">
    <property type="entry name" value="Colicin_D_sf"/>
</dbReference>
<dbReference type="SUPFAM" id="SSF101125">
    <property type="entry name" value="Colicin D immunity protein"/>
    <property type="match status" value="1"/>
</dbReference>
<dbReference type="Proteomes" id="UP000517547">
    <property type="component" value="Unassembled WGS sequence"/>
</dbReference>
<dbReference type="GO" id="GO:0030153">
    <property type="term" value="P:bacteriocin immunity"/>
    <property type="evidence" value="ECO:0007669"/>
    <property type="project" value="InterPro"/>
</dbReference>
<feature type="domain" description="Colicin D immunity protein" evidence="1">
    <location>
        <begin position="1"/>
        <end position="86"/>
    </location>
</feature>
<accession>A0A7Y8CB61</accession>
<name>A0A7Y8CB61_9PSED</name>
<sequence>MSMELVILAKTFVSGGVPADQFAKSYMKSWKSEGEGGFLQKDDPELSECCSDIFMHADCYQPEPGRDESETDEGEFRKRVRDTLDKFKLI</sequence>
<dbReference type="Gene3D" id="1.20.120.650">
    <property type="entry name" value="Colicin D"/>
    <property type="match status" value="1"/>
</dbReference>
<organism evidence="2 3">
    <name type="scientific">Pseudomonas gingeri</name>
    <dbReference type="NCBI Taxonomy" id="117681"/>
    <lineage>
        <taxon>Bacteria</taxon>
        <taxon>Pseudomonadati</taxon>
        <taxon>Pseudomonadota</taxon>
        <taxon>Gammaproteobacteria</taxon>
        <taxon>Pseudomonadales</taxon>
        <taxon>Pseudomonadaceae</taxon>
        <taxon>Pseudomonas</taxon>
    </lineage>
</organism>
<dbReference type="GO" id="GO:0015643">
    <property type="term" value="F:toxic substance binding"/>
    <property type="evidence" value="ECO:0007669"/>
    <property type="project" value="InterPro"/>
</dbReference>
<dbReference type="RefSeq" id="WP_017125225.1">
    <property type="nucleotide sequence ID" value="NZ_JACAQE010000001.1"/>
</dbReference>
<evidence type="ECO:0000259" key="1">
    <source>
        <dbReference type="Pfam" id="PF09204"/>
    </source>
</evidence>